<comment type="similarity">
    <text evidence="3 8">Belongs to the HMBS family.</text>
</comment>
<dbReference type="FunFam" id="3.40.190.10:FF:000004">
    <property type="entry name" value="Porphobilinogen deaminase"/>
    <property type="match status" value="1"/>
</dbReference>
<dbReference type="PROSITE" id="PS00533">
    <property type="entry name" value="PORPHOBILINOGEN_DEAM"/>
    <property type="match status" value="1"/>
</dbReference>
<reference evidence="11 12" key="1">
    <citation type="submission" date="2006-02" db="EMBL/GenBank/DDBJ databases">
        <authorList>
            <person name="Waterbury J."/>
            <person name="Ferriera S."/>
            <person name="Johnson J."/>
            <person name="Kravitz S."/>
            <person name="Halpern A."/>
            <person name="Remington K."/>
            <person name="Beeson K."/>
            <person name="Tran B."/>
            <person name="Rogers Y.-H."/>
            <person name="Friedman R."/>
            <person name="Venter J.C."/>
        </authorList>
    </citation>
    <scope>NUCLEOTIDE SEQUENCE [LARGE SCALE GENOMIC DNA]</scope>
    <source>
        <strain evidence="11 12">Nb-231</strain>
    </source>
</reference>
<dbReference type="NCBIfam" id="TIGR00212">
    <property type="entry name" value="hemC"/>
    <property type="match status" value="1"/>
</dbReference>
<dbReference type="Gene3D" id="3.30.160.40">
    <property type="entry name" value="Porphobilinogen deaminase, C-terminal domain"/>
    <property type="match status" value="1"/>
</dbReference>
<evidence type="ECO:0000256" key="7">
    <source>
        <dbReference type="ARBA" id="ARBA00048169"/>
    </source>
</evidence>
<comment type="miscellaneous">
    <text evidence="8">The porphobilinogen subunits are added to the dipyrromethane group.</text>
</comment>
<dbReference type="EMBL" id="AAOF01000016">
    <property type="protein sequence ID" value="EAR20824.1"/>
    <property type="molecule type" value="Genomic_DNA"/>
</dbReference>
<comment type="function">
    <text evidence="1 8">Tetrapolymerization of the monopyrrole PBG into the hydroxymethylbilane pre-uroporphyrinogen in several discrete steps.</text>
</comment>
<dbReference type="EC" id="2.5.1.61" evidence="8"/>
<dbReference type="Pfam" id="PF01379">
    <property type="entry name" value="Porphobil_deam"/>
    <property type="match status" value="1"/>
</dbReference>
<dbReference type="InterPro" id="IPR000860">
    <property type="entry name" value="HemC"/>
</dbReference>
<comment type="caution">
    <text evidence="11">The sequence shown here is derived from an EMBL/GenBank/DDBJ whole genome shotgun (WGS) entry which is preliminary data.</text>
</comment>
<protein>
    <recommendedName>
        <fullName evidence="8">Porphobilinogen deaminase</fullName>
        <shortName evidence="8">PBG</shortName>
        <ecNumber evidence="8">2.5.1.61</ecNumber>
    </recommendedName>
    <alternativeName>
        <fullName evidence="8">Hydroxymethylbilane synthase</fullName>
        <shortName evidence="8">HMBS</shortName>
    </alternativeName>
    <alternativeName>
        <fullName evidence="8">Pre-uroporphyrinogen synthase</fullName>
    </alternativeName>
</protein>
<dbReference type="Pfam" id="PF03900">
    <property type="entry name" value="Porphobil_deamC"/>
    <property type="match status" value="1"/>
</dbReference>
<evidence type="ECO:0000256" key="5">
    <source>
        <dbReference type="ARBA" id="ARBA00022679"/>
    </source>
</evidence>
<sequence>MSRRRLRIATRKSPLALWQAEHVAAELRRRYPELEVELVAMTTRGDRILDTPLARIGGKALFVKELERGIWEGRADIAVHSIKDVPAELPEGMHLPVVLEREDPCDAFVANLYQDLAALPIGARVGTASLRRECQLRAQRPDLRVGTLRGNVQTRLAKLESGKFDAIVLAAAGLRRLGLAERIRCTLTPEQSLPAVGQGALGIECRSDDREINELIAPLTHSPSYLRITAERAVNARLEGSCQVPIAAFAVLDGSNIWLRALVGSRDGSCVLRGEIRGPAGTGVSLGGQLAEDLLSRGAAELLAVADEE</sequence>
<dbReference type="SUPFAM" id="SSF53850">
    <property type="entry name" value="Periplasmic binding protein-like II"/>
    <property type="match status" value="1"/>
</dbReference>
<accession>A4BU03</accession>
<comment type="subunit">
    <text evidence="4 8">Monomer.</text>
</comment>
<feature type="modified residue" description="S-(dipyrrolylmethanemethyl)cysteine" evidence="8">
    <location>
        <position position="242"/>
    </location>
</feature>
<evidence type="ECO:0000256" key="2">
    <source>
        <dbReference type="ARBA" id="ARBA00004735"/>
    </source>
</evidence>
<keyword evidence="5 8" id="KW-0808">Transferase</keyword>
<evidence type="ECO:0000259" key="10">
    <source>
        <dbReference type="Pfam" id="PF03900"/>
    </source>
</evidence>
<dbReference type="InterPro" id="IPR022418">
    <property type="entry name" value="Porphobilinogen_deaminase_C"/>
</dbReference>
<evidence type="ECO:0000313" key="12">
    <source>
        <dbReference type="Proteomes" id="UP000003374"/>
    </source>
</evidence>
<keyword evidence="6 8" id="KW-0627">Porphyrin biosynthesis</keyword>
<dbReference type="InterPro" id="IPR022419">
    <property type="entry name" value="Porphobilin_deaminase_cofac_BS"/>
</dbReference>
<dbReference type="GO" id="GO:0005737">
    <property type="term" value="C:cytoplasm"/>
    <property type="evidence" value="ECO:0007669"/>
    <property type="project" value="UniProtKB-UniRule"/>
</dbReference>
<proteinExistence type="inferred from homology"/>
<dbReference type="Gene3D" id="3.40.190.10">
    <property type="entry name" value="Periplasmic binding protein-like II"/>
    <property type="match status" value="2"/>
</dbReference>
<dbReference type="FunFam" id="3.40.190.10:FF:000005">
    <property type="entry name" value="Porphobilinogen deaminase"/>
    <property type="match status" value="1"/>
</dbReference>
<evidence type="ECO:0000259" key="9">
    <source>
        <dbReference type="Pfam" id="PF01379"/>
    </source>
</evidence>
<gene>
    <name evidence="8" type="primary">hemC</name>
    <name evidence="11" type="ORF">NB231_11124</name>
</gene>
<feature type="domain" description="Porphobilinogen deaminase N-terminal" evidence="9">
    <location>
        <begin position="6"/>
        <end position="213"/>
    </location>
</feature>
<name>A4BU03_9GAMM</name>
<comment type="pathway">
    <text evidence="2">Porphyrin-containing compound metabolism; protoporphyrin-IX biosynthesis; coproporphyrinogen-III from 5-aminolevulinate: step 2/4.</text>
</comment>
<dbReference type="PIRSF" id="PIRSF001438">
    <property type="entry name" value="4pyrrol_synth_OHMeBilane_synth"/>
    <property type="match status" value="1"/>
</dbReference>
<dbReference type="InterPro" id="IPR022417">
    <property type="entry name" value="Porphobilin_deaminase_N"/>
</dbReference>
<dbReference type="SUPFAM" id="SSF54782">
    <property type="entry name" value="Porphobilinogen deaminase (hydroxymethylbilane synthase), C-terminal domain"/>
    <property type="match status" value="1"/>
</dbReference>
<dbReference type="PANTHER" id="PTHR11557:SF0">
    <property type="entry name" value="PORPHOBILINOGEN DEAMINASE"/>
    <property type="match status" value="1"/>
</dbReference>
<dbReference type="eggNOG" id="COG0181">
    <property type="taxonomic scope" value="Bacteria"/>
</dbReference>
<evidence type="ECO:0000256" key="4">
    <source>
        <dbReference type="ARBA" id="ARBA00011245"/>
    </source>
</evidence>
<dbReference type="PANTHER" id="PTHR11557">
    <property type="entry name" value="PORPHOBILINOGEN DEAMINASE"/>
    <property type="match status" value="1"/>
</dbReference>
<dbReference type="HOGENOM" id="CLU_019704_0_2_6"/>
<organism evidence="11 12">
    <name type="scientific">Nitrococcus mobilis Nb-231</name>
    <dbReference type="NCBI Taxonomy" id="314278"/>
    <lineage>
        <taxon>Bacteria</taxon>
        <taxon>Pseudomonadati</taxon>
        <taxon>Pseudomonadota</taxon>
        <taxon>Gammaproteobacteria</taxon>
        <taxon>Chromatiales</taxon>
        <taxon>Ectothiorhodospiraceae</taxon>
        <taxon>Nitrococcus</taxon>
    </lineage>
</organism>
<dbReference type="AlphaFoldDB" id="A4BU03"/>
<dbReference type="GO" id="GO:0004418">
    <property type="term" value="F:hydroxymethylbilane synthase activity"/>
    <property type="evidence" value="ECO:0007669"/>
    <property type="project" value="UniProtKB-UniRule"/>
</dbReference>
<comment type="cofactor">
    <cofactor evidence="8">
        <name>dipyrromethane</name>
        <dbReference type="ChEBI" id="CHEBI:60342"/>
    </cofactor>
    <text evidence="8">Binds 1 dipyrromethane group covalently.</text>
</comment>
<evidence type="ECO:0000256" key="3">
    <source>
        <dbReference type="ARBA" id="ARBA00005638"/>
    </source>
</evidence>
<evidence type="ECO:0000313" key="11">
    <source>
        <dbReference type="EMBL" id="EAR20824.1"/>
    </source>
</evidence>
<evidence type="ECO:0000256" key="6">
    <source>
        <dbReference type="ARBA" id="ARBA00023244"/>
    </source>
</evidence>
<dbReference type="RefSeq" id="WP_005002558.1">
    <property type="nucleotide sequence ID" value="NZ_CH672427.1"/>
</dbReference>
<dbReference type="STRING" id="314278.NB231_11124"/>
<comment type="catalytic activity">
    <reaction evidence="7 8">
        <text>4 porphobilinogen + H2O = hydroxymethylbilane + 4 NH4(+)</text>
        <dbReference type="Rhea" id="RHEA:13185"/>
        <dbReference type="ChEBI" id="CHEBI:15377"/>
        <dbReference type="ChEBI" id="CHEBI:28938"/>
        <dbReference type="ChEBI" id="CHEBI:57845"/>
        <dbReference type="ChEBI" id="CHEBI:58126"/>
        <dbReference type="EC" id="2.5.1.61"/>
    </reaction>
</comment>
<dbReference type="HAMAP" id="MF_00260">
    <property type="entry name" value="Porphobil_deam"/>
    <property type="match status" value="1"/>
</dbReference>
<evidence type="ECO:0000256" key="1">
    <source>
        <dbReference type="ARBA" id="ARBA00002869"/>
    </source>
</evidence>
<feature type="domain" description="Porphobilinogen deaminase C-terminal" evidence="10">
    <location>
        <begin position="226"/>
        <end position="295"/>
    </location>
</feature>
<dbReference type="PRINTS" id="PR00151">
    <property type="entry name" value="PORPHBDMNASE"/>
</dbReference>
<keyword evidence="12" id="KW-1185">Reference proteome</keyword>
<dbReference type="GO" id="GO:0006782">
    <property type="term" value="P:protoporphyrinogen IX biosynthetic process"/>
    <property type="evidence" value="ECO:0007669"/>
    <property type="project" value="UniProtKB-UniRule"/>
</dbReference>
<dbReference type="Proteomes" id="UP000003374">
    <property type="component" value="Unassembled WGS sequence"/>
</dbReference>
<dbReference type="OrthoDB" id="9810298at2"/>
<dbReference type="UniPathway" id="UPA00251">
    <property type="reaction ID" value="UER00319"/>
</dbReference>
<dbReference type="CDD" id="cd13646">
    <property type="entry name" value="PBP2_EcHMBS_like"/>
    <property type="match status" value="1"/>
</dbReference>
<dbReference type="InterPro" id="IPR036803">
    <property type="entry name" value="Porphobilinogen_deaminase_C_sf"/>
</dbReference>
<evidence type="ECO:0000256" key="8">
    <source>
        <dbReference type="HAMAP-Rule" id="MF_00260"/>
    </source>
</evidence>